<dbReference type="InterPro" id="IPR036390">
    <property type="entry name" value="WH_DNA-bd_sf"/>
</dbReference>
<dbReference type="SUPFAM" id="SSF48008">
    <property type="entry name" value="GntR ligand-binding domain-like"/>
    <property type="match status" value="1"/>
</dbReference>
<dbReference type="InterPro" id="IPR008920">
    <property type="entry name" value="TF_FadR/GntR_C"/>
</dbReference>
<dbReference type="Gene3D" id="1.10.10.10">
    <property type="entry name" value="Winged helix-like DNA-binding domain superfamily/Winged helix DNA-binding domain"/>
    <property type="match status" value="1"/>
</dbReference>
<organism evidence="6 7">
    <name type="scientific">Mycolicibacterium smegmatis (strain MKD8)</name>
    <name type="common">Mycobacterium smegmatis</name>
    <dbReference type="NCBI Taxonomy" id="1214915"/>
    <lineage>
        <taxon>Bacteria</taxon>
        <taxon>Bacillati</taxon>
        <taxon>Actinomycetota</taxon>
        <taxon>Actinomycetes</taxon>
        <taxon>Mycobacteriales</taxon>
        <taxon>Mycobacteriaceae</taxon>
        <taxon>Mycolicibacterium</taxon>
    </lineage>
</organism>
<dbReference type="SMART" id="SM00895">
    <property type="entry name" value="FCD"/>
    <property type="match status" value="1"/>
</dbReference>
<dbReference type="PRINTS" id="PR00035">
    <property type="entry name" value="HTHGNTR"/>
</dbReference>
<dbReference type="Pfam" id="PF00392">
    <property type="entry name" value="GntR"/>
    <property type="match status" value="1"/>
</dbReference>
<feature type="region of interest" description="Disordered" evidence="4">
    <location>
        <begin position="225"/>
        <end position="250"/>
    </location>
</feature>
<sequence>MRALLSREVGDAIRDYIVEHGLKPGDALPSEGELATLLDVGKTSVREALRRLEAHGVVEVRRGRGLFVGAFSFGPLIEHLPYGLQADNVPLRQLLQARRALEEGLVCEVARVITAEDLDRLDDLVEQMRAHTVDGRVPAEVDQAFHQALFAPLGNPFVLQLIDVFWSIFRRASDRIVLDLRRPTAEDHAAIVDALRSGDRAAMTDAVARHFEDLQRSLDAEVNSPLADEVNSPLADEVKSPLADGADEPS</sequence>
<evidence type="ECO:0000259" key="5">
    <source>
        <dbReference type="PROSITE" id="PS50949"/>
    </source>
</evidence>
<evidence type="ECO:0000256" key="3">
    <source>
        <dbReference type="ARBA" id="ARBA00023163"/>
    </source>
</evidence>
<proteinExistence type="predicted"/>
<dbReference type="Proteomes" id="UP000011200">
    <property type="component" value="Chromosome"/>
</dbReference>
<dbReference type="EMBL" id="CP027541">
    <property type="protein sequence ID" value="AWT51928.1"/>
    <property type="molecule type" value="Genomic_DNA"/>
</dbReference>
<evidence type="ECO:0000256" key="4">
    <source>
        <dbReference type="SAM" id="MobiDB-lite"/>
    </source>
</evidence>
<keyword evidence="2" id="KW-0238">DNA-binding</keyword>
<dbReference type="PANTHER" id="PTHR43537">
    <property type="entry name" value="TRANSCRIPTIONAL REGULATOR, GNTR FAMILY"/>
    <property type="match status" value="1"/>
</dbReference>
<evidence type="ECO:0000313" key="6">
    <source>
        <dbReference type="EMBL" id="AWT51928.1"/>
    </source>
</evidence>
<evidence type="ECO:0000256" key="1">
    <source>
        <dbReference type="ARBA" id="ARBA00023015"/>
    </source>
</evidence>
<keyword evidence="1" id="KW-0805">Transcription regulation</keyword>
<dbReference type="GO" id="GO:0003700">
    <property type="term" value="F:DNA-binding transcription factor activity"/>
    <property type="evidence" value="ECO:0007669"/>
    <property type="project" value="InterPro"/>
</dbReference>
<reference evidence="6 7" key="1">
    <citation type="journal article" date="2013" name="Genome Announc.">
        <title>Draft genome sequence of MKD8, a conjugal recipient Mycobacterium smegmatis strain.</title>
        <authorList>
            <person name="Gray T.A."/>
            <person name="Palumbo M.J."/>
            <person name="Derbyshire K.M."/>
        </authorList>
    </citation>
    <scope>NUCLEOTIDE SEQUENCE [LARGE SCALE GENOMIC DNA]</scope>
    <source>
        <strain evidence="6 7">MKD8</strain>
    </source>
</reference>
<dbReference type="PANTHER" id="PTHR43537:SF5">
    <property type="entry name" value="UXU OPERON TRANSCRIPTIONAL REGULATOR"/>
    <property type="match status" value="1"/>
</dbReference>
<dbReference type="SMART" id="SM00345">
    <property type="entry name" value="HTH_GNTR"/>
    <property type="match status" value="1"/>
</dbReference>
<dbReference type="PROSITE" id="PS50949">
    <property type="entry name" value="HTH_GNTR"/>
    <property type="match status" value="1"/>
</dbReference>
<dbReference type="Pfam" id="PF07729">
    <property type="entry name" value="FCD"/>
    <property type="match status" value="1"/>
</dbReference>
<gene>
    <name evidence="6" type="ORF">D806_009380</name>
</gene>
<keyword evidence="3" id="KW-0804">Transcription</keyword>
<protein>
    <submittedName>
        <fullName evidence="6">Transcriptional regulator, GntR family protein</fullName>
    </submittedName>
</protein>
<dbReference type="InterPro" id="IPR036388">
    <property type="entry name" value="WH-like_DNA-bd_sf"/>
</dbReference>
<dbReference type="RefSeq" id="WP_003892301.1">
    <property type="nucleotide sequence ID" value="NZ_CP027541.1"/>
</dbReference>
<dbReference type="AlphaFoldDB" id="A0A2U9PJR0"/>
<dbReference type="GO" id="GO:0003677">
    <property type="term" value="F:DNA binding"/>
    <property type="evidence" value="ECO:0007669"/>
    <property type="project" value="UniProtKB-KW"/>
</dbReference>
<name>A0A2U9PJR0_MYCSE</name>
<dbReference type="SUPFAM" id="SSF46785">
    <property type="entry name" value="Winged helix' DNA-binding domain"/>
    <property type="match status" value="1"/>
</dbReference>
<dbReference type="InterPro" id="IPR011711">
    <property type="entry name" value="GntR_C"/>
</dbReference>
<dbReference type="Gene3D" id="1.20.120.530">
    <property type="entry name" value="GntR ligand-binding domain-like"/>
    <property type="match status" value="1"/>
</dbReference>
<feature type="domain" description="HTH gntR-type" evidence="5">
    <location>
        <begin position="3"/>
        <end position="71"/>
    </location>
</feature>
<accession>A0A2U9PJR0</accession>
<dbReference type="CDD" id="cd07377">
    <property type="entry name" value="WHTH_GntR"/>
    <property type="match status" value="1"/>
</dbReference>
<reference evidence="7" key="2">
    <citation type="submission" date="2018-03" db="EMBL/GenBank/DDBJ databases">
        <authorList>
            <person name="Derbyshire K."/>
            <person name="Gray T.A."/>
            <person name="Champion M."/>
        </authorList>
    </citation>
    <scope>NUCLEOTIDE SEQUENCE [LARGE SCALE GENOMIC DNA]</scope>
    <source>
        <strain evidence="7">MKD8</strain>
    </source>
</reference>
<evidence type="ECO:0000256" key="2">
    <source>
        <dbReference type="ARBA" id="ARBA00023125"/>
    </source>
</evidence>
<dbReference type="InterPro" id="IPR000524">
    <property type="entry name" value="Tscrpt_reg_HTH_GntR"/>
</dbReference>
<evidence type="ECO:0000313" key="7">
    <source>
        <dbReference type="Proteomes" id="UP000011200"/>
    </source>
</evidence>